<evidence type="ECO:0000256" key="11">
    <source>
        <dbReference type="PIRNR" id="PIRNR006268"/>
    </source>
</evidence>
<keyword evidence="12" id="KW-0472">Membrane</keyword>
<keyword evidence="7 11" id="KW-0274">FAD</keyword>
<keyword evidence="5 11" id="KW-0808">Transferase</keyword>
<evidence type="ECO:0000256" key="5">
    <source>
        <dbReference type="ARBA" id="ARBA00022679"/>
    </source>
</evidence>
<keyword evidence="12" id="KW-0449">Lipoprotein</keyword>
<comment type="similarity">
    <text evidence="11 12">Belongs to the ApbE family.</text>
</comment>
<comment type="caution">
    <text evidence="13">The sequence shown here is derived from an EMBL/GenBank/DDBJ whole genome shotgun (WGS) entry which is preliminary data.</text>
</comment>
<dbReference type="GO" id="GO:0016740">
    <property type="term" value="F:transferase activity"/>
    <property type="evidence" value="ECO:0007669"/>
    <property type="project" value="UniProtKB-KW"/>
</dbReference>
<reference evidence="14" key="1">
    <citation type="submission" date="2023-07" db="EMBL/GenBank/DDBJ databases">
        <title>Christiangramia sp. SM2212., a novel bacterium of the family Flavobacteriaceae isolated from the sea sediment.</title>
        <authorList>
            <person name="Wang J."/>
            <person name="Zhang X."/>
        </authorList>
    </citation>
    <scope>NUCLEOTIDE SEQUENCE [LARGE SCALE GENOMIC DNA]</scope>
    <source>
        <strain evidence="14">SM2212</strain>
    </source>
</reference>
<evidence type="ECO:0000256" key="8">
    <source>
        <dbReference type="ARBA" id="ARBA00022842"/>
    </source>
</evidence>
<keyword evidence="8 11" id="KW-0460">Magnesium</keyword>
<protein>
    <recommendedName>
        <fullName evidence="3 11">FAD:protein FMN transferase</fullName>
        <ecNumber evidence="2 11">2.7.1.180</ecNumber>
    </recommendedName>
    <alternativeName>
        <fullName evidence="9 11">Flavin transferase</fullName>
    </alternativeName>
</protein>
<evidence type="ECO:0000256" key="6">
    <source>
        <dbReference type="ARBA" id="ARBA00022723"/>
    </source>
</evidence>
<dbReference type="EC" id="2.7.1.180" evidence="2 11"/>
<evidence type="ECO:0000256" key="4">
    <source>
        <dbReference type="ARBA" id="ARBA00022630"/>
    </source>
</evidence>
<evidence type="ECO:0000256" key="10">
    <source>
        <dbReference type="ARBA" id="ARBA00048540"/>
    </source>
</evidence>
<evidence type="ECO:0000256" key="2">
    <source>
        <dbReference type="ARBA" id="ARBA00011955"/>
    </source>
</evidence>
<organism evidence="13 14">
    <name type="scientific">Christiangramia sediminicola</name>
    <dbReference type="NCBI Taxonomy" id="3073267"/>
    <lineage>
        <taxon>Bacteria</taxon>
        <taxon>Pseudomonadati</taxon>
        <taxon>Bacteroidota</taxon>
        <taxon>Flavobacteriia</taxon>
        <taxon>Flavobacteriales</taxon>
        <taxon>Flavobacteriaceae</taxon>
        <taxon>Christiangramia</taxon>
    </lineage>
</organism>
<evidence type="ECO:0000256" key="12">
    <source>
        <dbReference type="RuleBase" id="RU363002"/>
    </source>
</evidence>
<gene>
    <name evidence="13" type="ORF">RE431_02935</name>
</gene>
<keyword evidence="12" id="KW-0997">Cell inner membrane</keyword>
<comment type="cofactor">
    <cofactor evidence="1 12">
        <name>Mg(2+)</name>
        <dbReference type="ChEBI" id="CHEBI:18420"/>
    </cofactor>
</comment>
<keyword evidence="4 11" id="KW-0285">Flavoprotein</keyword>
<keyword evidence="12" id="KW-1003">Cell membrane</keyword>
<proteinExistence type="inferred from homology"/>
<evidence type="ECO:0000256" key="9">
    <source>
        <dbReference type="ARBA" id="ARBA00031306"/>
    </source>
</evidence>
<keyword evidence="6 11" id="KW-0479">Metal-binding</keyword>
<dbReference type="RefSeq" id="WP_309560458.1">
    <property type="nucleotide sequence ID" value="NZ_JAVJIU010000001.1"/>
</dbReference>
<dbReference type="Gene3D" id="3.10.520.10">
    <property type="entry name" value="ApbE-like domains"/>
    <property type="match status" value="1"/>
</dbReference>
<dbReference type="InterPro" id="IPR024932">
    <property type="entry name" value="ApbE"/>
</dbReference>
<accession>A0ABU1EMH2</accession>
<dbReference type="PANTHER" id="PTHR30040">
    <property type="entry name" value="THIAMINE BIOSYNTHESIS LIPOPROTEIN APBE"/>
    <property type="match status" value="1"/>
</dbReference>
<dbReference type="EMBL" id="JAVJIU010000001">
    <property type="protein sequence ID" value="MDR5589578.1"/>
    <property type="molecule type" value="Genomic_DNA"/>
</dbReference>
<comment type="catalytic activity">
    <reaction evidence="10 11 12">
        <text>L-threonyl-[protein] + FAD = FMN-L-threonyl-[protein] + AMP + H(+)</text>
        <dbReference type="Rhea" id="RHEA:36847"/>
        <dbReference type="Rhea" id="RHEA-COMP:11060"/>
        <dbReference type="Rhea" id="RHEA-COMP:11061"/>
        <dbReference type="ChEBI" id="CHEBI:15378"/>
        <dbReference type="ChEBI" id="CHEBI:30013"/>
        <dbReference type="ChEBI" id="CHEBI:57692"/>
        <dbReference type="ChEBI" id="CHEBI:74257"/>
        <dbReference type="ChEBI" id="CHEBI:456215"/>
        <dbReference type="EC" id="2.7.1.180"/>
    </reaction>
</comment>
<comment type="subcellular location">
    <subcellularLocation>
        <location evidence="12">Cell inner membrane</location>
        <topology evidence="12">Lipid-anchor</topology>
        <orientation evidence="12">Periplasmic side</orientation>
    </subcellularLocation>
</comment>
<evidence type="ECO:0000313" key="14">
    <source>
        <dbReference type="Proteomes" id="UP001257234"/>
    </source>
</evidence>
<dbReference type="PIRSF" id="PIRSF006268">
    <property type="entry name" value="ApbE"/>
    <property type="match status" value="1"/>
</dbReference>
<evidence type="ECO:0000256" key="7">
    <source>
        <dbReference type="ARBA" id="ARBA00022827"/>
    </source>
</evidence>
<name>A0ABU1EMH2_9FLAO</name>
<keyword evidence="14" id="KW-1185">Reference proteome</keyword>
<evidence type="ECO:0000313" key="13">
    <source>
        <dbReference type="EMBL" id="MDR5589578.1"/>
    </source>
</evidence>
<sequence length="338" mass="37819">MKKTLFLIFSILLLIGCNTEKENNIHEYYGEALGTTYSVKYFSNEELQFEKSLDSILDDINSSMSTYITKSDISKINRGDTTVEVDDNFIKVFNASEKIFKESNGFFDPTVGVLVNAYGFGPGKALKAIDSVKLDSLRKLVGFDKIRIQSDKTIKKENPAIYIDFNAIAKGYTIDVIAEYLESQDVENYLVELGGELRAKGKNLDNDLEWIVGIDDPDQEEGEKRKLYAKLKLVNAAMATSGNYRKYRTDSLTGQKYVHTINPKTAKAEKSNILSASVIAENCMLADGYATAFMALGLERTKSTLEKLEGVEVYILYSTENGGMEIFQTPGFQENIVE</sequence>
<comment type="function">
    <text evidence="12">Flavin transferase that catalyzes the transfer of the FMN moiety of FAD and its covalent binding to the hydroxyl group of a threonine residue in a target flavoprotein.</text>
</comment>
<evidence type="ECO:0000256" key="3">
    <source>
        <dbReference type="ARBA" id="ARBA00016337"/>
    </source>
</evidence>
<dbReference type="SUPFAM" id="SSF143631">
    <property type="entry name" value="ApbE-like"/>
    <property type="match status" value="1"/>
</dbReference>
<dbReference type="PANTHER" id="PTHR30040:SF2">
    <property type="entry name" value="FAD:PROTEIN FMN TRANSFERASE"/>
    <property type="match status" value="1"/>
</dbReference>
<dbReference type="Pfam" id="PF02424">
    <property type="entry name" value="ApbE"/>
    <property type="match status" value="1"/>
</dbReference>
<dbReference type="Proteomes" id="UP001257234">
    <property type="component" value="Unassembled WGS sequence"/>
</dbReference>
<evidence type="ECO:0000256" key="1">
    <source>
        <dbReference type="ARBA" id="ARBA00001946"/>
    </source>
</evidence>
<dbReference type="PROSITE" id="PS51257">
    <property type="entry name" value="PROKAR_LIPOPROTEIN"/>
    <property type="match status" value="1"/>
</dbReference>
<dbReference type="InterPro" id="IPR003374">
    <property type="entry name" value="ApbE-like_sf"/>
</dbReference>